<evidence type="ECO:0000313" key="2">
    <source>
        <dbReference type="EMBL" id="PWB76418.1"/>
    </source>
</evidence>
<accession>A0A855X4P3</accession>
<comment type="caution">
    <text evidence="2">The sequence shown here is derived from an EMBL/GenBank/DDBJ whole genome shotgun (WGS) entry which is preliminary data.</text>
</comment>
<evidence type="ECO:0000313" key="3">
    <source>
        <dbReference type="Proteomes" id="UP000250918"/>
    </source>
</evidence>
<evidence type="ECO:0008006" key="4">
    <source>
        <dbReference type="Google" id="ProtNLM"/>
    </source>
</evidence>
<dbReference type="InterPro" id="IPR011250">
    <property type="entry name" value="OMP/PagP_B-barrel"/>
</dbReference>
<feature type="chain" id="PRO_5032893223" description="Outer membrane protein beta-barrel domain-containing protein" evidence="1">
    <location>
        <begin position="27"/>
        <end position="220"/>
    </location>
</feature>
<dbReference type="Gene3D" id="2.40.160.20">
    <property type="match status" value="1"/>
</dbReference>
<dbReference type="EMBL" id="PQAP01000001">
    <property type="protein sequence ID" value="PWB76418.1"/>
    <property type="molecule type" value="Genomic_DNA"/>
</dbReference>
<reference evidence="2 3" key="1">
    <citation type="journal article" date="2018" name="ISME J.">
        <title>A methanotrophic archaeon couples anaerobic oxidation of methane to Fe(III) reduction.</title>
        <authorList>
            <person name="Cai C."/>
            <person name="Leu A.O."/>
            <person name="Xie G.J."/>
            <person name="Guo J."/>
            <person name="Feng Y."/>
            <person name="Zhao J.X."/>
            <person name="Tyson G.W."/>
            <person name="Yuan Z."/>
            <person name="Hu S."/>
        </authorList>
    </citation>
    <scope>NUCLEOTIDE SEQUENCE [LARGE SCALE GENOMIC DNA]</scope>
    <source>
        <strain evidence="2">FeB_12</strain>
    </source>
</reference>
<dbReference type="AlphaFoldDB" id="A0A855X4P3"/>
<organism evidence="2 3">
    <name type="scientific">candidate division GN15 bacterium</name>
    <dbReference type="NCBI Taxonomy" id="2072418"/>
    <lineage>
        <taxon>Bacteria</taxon>
        <taxon>candidate division GN15</taxon>
    </lineage>
</organism>
<name>A0A855X4P3_9BACT</name>
<dbReference type="Proteomes" id="UP000250918">
    <property type="component" value="Unassembled WGS sequence"/>
</dbReference>
<evidence type="ECO:0000256" key="1">
    <source>
        <dbReference type="SAM" id="SignalP"/>
    </source>
</evidence>
<feature type="signal peptide" evidence="1">
    <location>
        <begin position="1"/>
        <end position="26"/>
    </location>
</feature>
<dbReference type="SUPFAM" id="SSF56925">
    <property type="entry name" value="OMPA-like"/>
    <property type="match status" value="1"/>
</dbReference>
<gene>
    <name evidence="2" type="ORF">C3F09_00165</name>
</gene>
<sequence length="220" mass="24041">MRKFSRALAVVALCLLPVIGWTQEQAAEDNEKDFLEVNASAGIGMPLGAIKTWSDTLGAKSGVSGNFHIGYFLTSRVVLGAMFSYTQFGIDSNDPQETQHHRLYSPAVYLKYHFFGSSDLVPFVEASMGADFVKFSTHVYDRGLPKYRELGYEPGFGAGIAAGLHYYTSDNGGLFLQAGYHQGFTKNLTKTYGGNEYTFGENLSLFTVTAGIQVFFGSGQ</sequence>
<protein>
    <recommendedName>
        <fullName evidence="4">Outer membrane protein beta-barrel domain-containing protein</fullName>
    </recommendedName>
</protein>
<keyword evidence="1" id="KW-0732">Signal</keyword>
<proteinExistence type="predicted"/>